<gene>
    <name evidence="1" type="ORF">EJB05_49501</name>
</gene>
<evidence type="ECO:0000313" key="1">
    <source>
        <dbReference type="EMBL" id="TVU06296.1"/>
    </source>
</evidence>
<dbReference type="AlphaFoldDB" id="A0A5J9T4H8"/>
<dbReference type="OrthoDB" id="4239773at2759"/>
<dbReference type="PANTHER" id="PTHR42706:SF1">
    <property type="entry name" value="FORMYLTETRAHYDROFOLATE DEFORMYLASE 2, MITOCHONDRIAL"/>
    <property type="match status" value="1"/>
</dbReference>
<dbReference type="EMBL" id="RWGY01000051">
    <property type="protein sequence ID" value="TVU06296.1"/>
    <property type="molecule type" value="Genomic_DNA"/>
</dbReference>
<protein>
    <submittedName>
        <fullName evidence="1">Uncharacterized protein</fullName>
    </submittedName>
</protein>
<name>A0A5J9T4H8_9POAL</name>
<reference evidence="1 2" key="1">
    <citation type="journal article" date="2019" name="Sci. Rep.">
        <title>A high-quality genome of Eragrostis curvula grass provides insights into Poaceae evolution and supports new strategies to enhance forage quality.</title>
        <authorList>
            <person name="Carballo J."/>
            <person name="Santos B.A.C.M."/>
            <person name="Zappacosta D."/>
            <person name="Garbus I."/>
            <person name="Selva J.P."/>
            <person name="Gallo C.A."/>
            <person name="Diaz A."/>
            <person name="Albertini E."/>
            <person name="Caccamo M."/>
            <person name="Echenique V."/>
        </authorList>
    </citation>
    <scope>NUCLEOTIDE SEQUENCE [LARGE SCALE GENOMIC DNA]</scope>
    <source>
        <strain evidence="2">cv. Victoria</strain>
        <tissue evidence="1">Leaf</tissue>
    </source>
</reference>
<dbReference type="PANTHER" id="PTHR42706">
    <property type="entry name" value="FORMYLTETRAHYDROFOLATE DEFORMYLASE"/>
    <property type="match status" value="1"/>
</dbReference>
<keyword evidence="2" id="KW-1185">Reference proteome</keyword>
<dbReference type="GO" id="GO:0006189">
    <property type="term" value="P:'de novo' IMP biosynthetic process"/>
    <property type="evidence" value="ECO:0007669"/>
    <property type="project" value="InterPro"/>
</dbReference>
<evidence type="ECO:0000313" key="2">
    <source>
        <dbReference type="Proteomes" id="UP000324897"/>
    </source>
</evidence>
<dbReference type="InterPro" id="IPR004810">
    <property type="entry name" value="PurU"/>
</dbReference>
<proteinExistence type="predicted"/>
<sequence length="95" mass="10820">MATMPLLGEYLVVIPNTRFSALASKQLDHCLSDLLYRWQEGRLPLDINIYICFPIYIYYLKALSKPMAFNVGVKLIGSTSHFVKPELDAGRLLSR</sequence>
<accession>A0A5J9T4H8</accession>
<organism evidence="1 2">
    <name type="scientific">Eragrostis curvula</name>
    <name type="common">weeping love grass</name>
    <dbReference type="NCBI Taxonomy" id="38414"/>
    <lineage>
        <taxon>Eukaryota</taxon>
        <taxon>Viridiplantae</taxon>
        <taxon>Streptophyta</taxon>
        <taxon>Embryophyta</taxon>
        <taxon>Tracheophyta</taxon>
        <taxon>Spermatophyta</taxon>
        <taxon>Magnoliopsida</taxon>
        <taxon>Liliopsida</taxon>
        <taxon>Poales</taxon>
        <taxon>Poaceae</taxon>
        <taxon>PACMAD clade</taxon>
        <taxon>Chloridoideae</taxon>
        <taxon>Eragrostideae</taxon>
        <taxon>Eragrostidinae</taxon>
        <taxon>Eragrostis</taxon>
    </lineage>
</organism>
<comment type="caution">
    <text evidence="1">The sequence shown here is derived from an EMBL/GenBank/DDBJ whole genome shotgun (WGS) entry which is preliminary data.</text>
</comment>
<dbReference type="Proteomes" id="UP000324897">
    <property type="component" value="Unassembled WGS sequence"/>
</dbReference>
<feature type="non-terminal residue" evidence="1">
    <location>
        <position position="1"/>
    </location>
</feature>
<dbReference type="GO" id="GO:0008864">
    <property type="term" value="F:formyltetrahydrofolate deformylase activity"/>
    <property type="evidence" value="ECO:0007669"/>
    <property type="project" value="InterPro"/>
</dbReference>
<dbReference type="Gramene" id="TVU06296">
    <property type="protein sequence ID" value="TVU06296"/>
    <property type="gene ID" value="EJB05_49501"/>
</dbReference>